<gene>
    <name evidence="1" type="primary">cwf16_1</name>
    <name evidence="1" type="ORF">DSO57_1022778</name>
</gene>
<name>A0ACC2U1D9_9FUNG</name>
<keyword evidence="2" id="KW-1185">Reference proteome</keyword>
<reference evidence="1" key="1">
    <citation type="submission" date="2022-04" db="EMBL/GenBank/DDBJ databases">
        <title>Genome of the entomopathogenic fungus Entomophthora muscae.</title>
        <authorList>
            <person name="Elya C."/>
            <person name="Lovett B.R."/>
            <person name="Lee E."/>
            <person name="Macias A.M."/>
            <person name="Hajek A.E."/>
            <person name="De Bivort B.L."/>
            <person name="Kasson M.T."/>
            <person name="De Fine Licht H.H."/>
            <person name="Stajich J.E."/>
        </authorList>
    </citation>
    <scope>NUCLEOTIDE SEQUENCE</scope>
    <source>
        <strain evidence="1">Berkeley</strain>
    </source>
</reference>
<proteinExistence type="predicted"/>
<sequence>MSERKVLNKYYPPDFDPALIPRRKMPKDQQHKVRLMTPFSMRCETCGEYIYKGKKFNARKETVAGETYYTILIFRFYIRCPRCSAEITFKTDPKNADYVAEHGATRNFEPWRDEDIINQEKAEEKQLEEENNPLKALENRTIDSKRELEIMEGLDEIRTRNARMERMDSGAILDKMVEINESDEDEKIAQEVFKAKRKREEEALDQTDSIINEGESSSTDLHIKKLLKQSGITQTSWAKPPMAAKKPTAFSQAISVKAKPLVVAAPAKSVQPNPLASLVADYDESDESS</sequence>
<dbReference type="EMBL" id="QTSX02001536">
    <property type="protein sequence ID" value="KAJ9080639.1"/>
    <property type="molecule type" value="Genomic_DNA"/>
</dbReference>
<accession>A0ACC2U1D9</accession>
<comment type="caution">
    <text evidence="1">The sequence shown here is derived from an EMBL/GenBank/DDBJ whole genome shotgun (WGS) entry which is preliminary data.</text>
</comment>
<dbReference type="Proteomes" id="UP001165960">
    <property type="component" value="Unassembled WGS sequence"/>
</dbReference>
<evidence type="ECO:0000313" key="2">
    <source>
        <dbReference type="Proteomes" id="UP001165960"/>
    </source>
</evidence>
<protein>
    <submittedName>
        <fullName evidence="1">Pre-mRNA-splicing factor cwf16</fullName>
    </submittedName>
</protein>
<organism evidence="1 2">
    <name type="scientific">Entomophthora muscae</name>
    <dbReference type="NCBI Taxonomy" id="34485"/>
    <lineage>
        <taxon>Eukaryota</taxon>
        <taxon>Fungi</taxon>
        <taxon>Fungi incertae sedis</taxon>
        <taxon>Zoopagomycota</taxon>
        <taxon>Entomophthoromycotina</taxon>
        <taxon>Entomophthoromycetes</taxon>
        <taxon>Entomophthorales</taxon>
        <taxon>Entomophthoraceae</taxon>
        <taxon>Entomophthora</taxon>
    </lineage>
</organism>
<evidence type="ECO:0000313" key="1">
    <source>
        <dbReference type="EMBL" id="KAJ9080639.1"/>
    </source>
</evidence>